<keyword evidence="1 2" id="KW-0175">Coiled coil</keyword>
<sequence length="349" mass="39944">MMAELEIDQSHLPRVQKVYQCFSVLEDGALARNLQEQEIEQHYSSNVQKNQLVQTDLRIAKSLQDEEESDAVLRQATRQLEEQDFEYACVVQEQIQRCAEEARRRMEEEDEEVAKRIQEEEEVAARQGKPVGGCHGNLTGFPLSEGAGLGSQQQVLLDQELAWRLQEEEKNINRKLHRGSRSPPRPQSANPEADFRVAQVAQDKEIARFMQRQEMKSKWRSCDLVGQGSRSELGDLRRGTRERELQVQREELASPSEERTEPPNPANTAHQEQPIRNIAEELDPTFKARQKNISQSGLTSSADLSQAPPTHNHCFHDYTDEPLFIPPTKRQSNKSGRGKVREKEGCKQQ</sequence>
<evidence type="ECO:0000256" key="1">
    <source>
        <dbReference type="ARBA" id="ARBA00023054"/>
    </source>
</evidence>
<name>A0A9Q1G1R0_SYNKA</name>
<evidence type="ECO:0000256" key="3">
    <source>
        <dbReference type="SAM" id="MobiDB-lite"/>
    </source>
</evidence>
<evidence type="ECO:0000313" key="5">
    <source>
        <dbReference type="EMBL" id="KAJ8371384.1"/>
    </source>
</evidence>
<evidence type="ECO:0000259" key="4">
    <source>
        <dbReference type="Pfam" id="PF15295"/>
    </source>
</evidence>
<dbReference type="InterPro" id="IPR039303">
    <property type="entry name" value="CCDC50"/>
</dbReference>
<gene>
    <name evidence="5" type="ORF">SKAU_G00114120</name>
</gene>
<dbReference type="PANTHER" id="PTHR22115:SF5">
    <property type="entry name" value="COILED-COIL DOMAIN-CONTAINING PROTEIN 50-LIKE ISOFORM X1"/>
    <property type="match status" value="1"/>
</dbReference>
<evidence type="ECO:0000313" key="6">
    <source>
        <dbReference type="Proteomes" id="UP001152622"/>
    </source>
</evidence>
<evidence type="ECO:0000256" key="2">
    <source>
        <dbReference type="SAM" id="Coils"/>
    </source>
</evidence>
<feature type="domain" description="Coiled-coil" evidence="4">
    <location>
        <begin position="6"/>
        <end position="127"/>
    </location>
</feature>
<feature type="coiled-coil region" evidence="2">
    <location>
        <begin position="91"/>
        <end position="123"/>
    </location>
</feature>
<dbReference type="EMBL" id="JAINUF010000003">
    <property type="protein sequence ID" value="KAJ8371384.1"/>
    <property type="molecule type" value="Genomic_DNA"/>
</dbReference>
<dbReference type="InterPro" id="IPR029311">
    <property type="entry name" value="CCDC50_N"/>
</dbReference>
<dbReference type="PANTHER" id="PTHR22115">
    <property type="entry name" value="C3ORF6 PROTEIN-RELATED"/>
    <property type="match status" value="1"/>
</dbReference>
<reference evidence="5" key="1">
    <citation type="journal article" date="2023" name="Science">
        <title>Genome structures resolve the early diversification of teleost fishes.</title>
        <authorList>
            <person name="Parey E."/>
            <person name="Louis A."/>
            <person name="Montfort J."/>
            <person name="Bouchez O."/>
            <person name="Roques C."/>
            <person name="Iampietro C."/>
            <person name="Lluch J."/>
            <person name="Castinel A."/>
            <person name="Donnadieu C."/>
            <person name="Desvignes T."/>
            <person name="Floi Bucao C."/>
            <person name="Jouanno E."/>
            <person name="Wen M."/>
            <person name="Mejri S."/>
            <person name="Dirks R."/>
            <person name="Jansen H."/>
            <person name="Henkel C."/>
            <person name="Chen W.J."/>
            <person name="Zahm M."/>
            <person name="Cabau C."/>
            <person name="Klopp C."/>
            <person name="Thompson A.W."/>
            <person name="Robinson-Rechavi M."/>
            <person name="Braasch I."/>
            <person name="Lecointre G."/>
            <person name="Bobe J."/>
            <person name="Postlethwait J.H."/>
            <person name="Berthelot C."/>
            <person name="Roest Crollius H."/>
            <person name="Guiguen Y."/>
        </authorList>
    </citation>
    <scope>NUCLEOTIDE SEQUENCE</scope>
    <source>
        <strain evidence="5">WJC10195</strain>
    </source>
</reference>
<organism evidence="5 6">
    <name type="scientific">Synaphobranchus kaupii</name>
    <name type="common">Kaup's arrowtooth eel</name>
    <dbReference type="NCBI Taxonomy" id="118154"/>
    <lineage>
        <taxon>Eukaryota</taxon>
        <taxon>Metazoa</taxon>
        <taxon>Chordata</taxon>
        <taxon>Craniata</taxon>
        <taxon>Vertebrata</taxon>
        <taxon>Euteleostomi</taxon>
        <taxon>Actinopterygii</taxon>
        <taxon>Neopterygii</taxon>
        <taxon>Teleostei</taxon>
        <taxon>Anguilliformes</taxon>
        <taxon>Synaphobranchidae</taxon>
        <taxon>Synaphobranchus</taxon>
    </lineage>
</organism>
<feature type="compositionally biased region" description="Basic and acidic residues" evidence="3">
    <location>
        <begin position="232"/>
        <end position="261"/>
    </location>
</feature>
<accession>A0A9Q1G1R0</accession>
<comment type="caution">
    <text evidence="5">The sequence shown here is derived from an EMBL/GenBank/DDBJ whole genome shotgun (WGS) entry which is preliminary data.</text>
</comment>
<feature type="compositionally biased region" description="Basic and acidic residues" evidence="3">
    <location>
        <begin position="339"/>
        <end position="349"/>
    </location>
</feature>
<dbReference type="Pfam" id="PF15295">
    <property type="entry name" value="CCDC50_N"/>
    <property type="match status" value="1"/>
</dbReference>
<feature type="compositionally biased region" description="Polar residues" evidence="3">
    <location>
        <begin position="291"/>
        <end position="309"/>
    </location>
</feature>
<dbReference type="AlphaFoldDB" id="A0A9Q1G1R0"/>
<feature type="region of interest" description="Disordered" evidence="3">
    <location>
        <begin position="173"/>
        <end position="193"/>
    </location>
</feature>
<dbReference type="Proteomes" id="UP001152622">
    <property type="component" value="Chromosome 3"/>
</dbReference>
<keyword evidence="6" id="KW-1185">Reference proteome</keyword>
<protein>
    <recommendedName>
        <fullName evidence="4">Coiled-coil domain-containing protein</fullName>
    </recommendedName>
</protein>
<proteinExistence type="predicted"/>
<dbReference type="OrthoDB" id="9994767at2759"/>
<feature type="region of interest" description="Disordered" evidence="3">
    <location>
        <begin position="228"/>
        <end position="349"/>
    </location>
</feature>